<comment type="caution">
    <text evidence="1">The sequence shown here is derived from an EMBL/GenBank/DDBJ whole genome shotgun (WGS) entry which is preliminary data.</text>
</comment>
<gene>
    <name evidence="1" type="ORF">HDA39_005405</name>
</gene>
<protein>
    <submittedName>
        <fullName evidence="1">Uncharacterized protein</fullName>
    </submittedName>
</protein>
<evidence type="ECO:0000313" key="1">
    <source>
        <dbReference type="EMBL" id="MBB5838671.1"/>
    </source>
</evidence>
<keyword evidence="2" id="KW-1185">Reference proteome</keyword>
<reference evidence="1 2" key="1">
    <citation type="submission" date="2020-08" db="EMBL/GenBank/DDBJ databases">
        <title>Sequencing the genomes of 1000 actinobacteria strains.</title>
        <authorList>
            <person name="Klenk H.-P."/>
        </authorList>
    </citation>
    <scope>NUCLEOTIDE SEQUENCE [LARGE SCALE GENOMIC DNA]</scope>
    <source>
        <strain evidence="1 2">DSM 28967</strain>
    </source>
</reference>
<name>A0A7W9JAM1_9ACTN</name>
<sequence length="59" mass="6474">MEPGWAGTAAGMAFPRPVGSLVTNTRVRDSCMRGLLLGEEELWDYRTTPRRLGRRGGAP</sequence>
<evidence type="ECO:0000313" key="2">
    <source>
        <dbReference type="Proteomes" id="UP000549971"/>
    </source>
</evidence>
<dbReference type="Proteomes" id="UP000549971">
    <property type="component" value="Unassembled WGS sequence"/>
</dbReference>
<dbReference type="EMBL" id="JACHMY010000001">
    <property type="protein sequence ID" value="MBB5838671.1"/>
    <property type="molecule type" value="Genomic_DNA"/>
</dbReference>
<accession>A0A7W9JAM1</accession>
<organism evidence="1 2">
    <name type="scientific">Kribbella italica</name>
    <dbReference type="NCBI Taxonomy" id="1540520"/>
    <lineage>
        <taxon>Bacteria</taxon>
        <taxon>Bacillati</taxon>
        <taxon>Actinomycetota</taxon>
        <taxon>Actinomycetes</taxon>
        <taxon>Propionibacteriales</taxon>
        <taxon>Kribbellaceae</taxon>
        <taxon>Kribbella</taxon>
    </lineage>
</organism>
<dbReference type="AlphaFoldDB" id="A0A7W9JAM1"/>
<proteinExistence type="predicted"/>